<dbReference type="InterPro" id="IPR022577">
    <property type="entry name" value="TBCD_C"/>
</dbReference>
<dbReference type="EMBL" id="JBJQND010000005">
    <property type="protein sequence ID" value="KAL3876617.1"/>
    <property type="molecule type" value="Genomic_DNA"/>
</dbReference>
<comment type="similarity">
    <text evidence="1">Belongs to the TBCD family.</text>
</comment>
<reference evidence="7 8" key="1">
    <citation type="submission" date="2024-11" db="EMBL/GenBank/DDBJ databases">
        <title>Chromosome-level genome assembly of the freshwater bivalve Anodonta woodiana.</title>
        <authorList>
            <person name="Chen X."/>
        </authorList>
    </citation>
    <scope>NUCLEOTIDE SEQUENCE [LARGE SCALE GENOMIC DNA]</scope>
    <source>
        <strain evidence="7">MN2024</strain>
        <tissue evidence="7">Gills</tissue>
    </source>
</reference>
<evidence type="ECO:0000313" key="8">
    <source>
        <dbReference type="Proteomes" id="UP001634394"/>
    </source>
</evidence>
<dbReference type="InterPro" id="IPR011989">
    <property type="entry name" value="ARM-like"/>
</dbReference>
<dbReference type="Pfam" id="PF12612">
    <property type="entry name" value="TFCD_C"/>
    <property type="match status" value="1"/>
</dbReference>
<sequence>MATVLENDLEEAEPLGCGSIHEGFKEIDEVRNLASSLPDIFKDQVTVETNYERFLYIIDQYQEQPHLIDPHLECLLNQLLGIARDAMSPPELQNQAFKYLYLITKMRGSKVVVRLFPHEVVDVEPLLALINHQDPTNFETWETRYVLLLWLSMACMIPFDLSRLDSNILLESGERKKPVMDRILDIGKTYLTMTDKSRDAAAYLMSRFMTRPDVKKQKLPEFLDWTLKIITTADMTKIMEAQKLTGVLYTLSLIFKHGKREDLLEYAPVILQKVRELNLKESSNTLLRKLGMKVVQRLGLTFLKGRVATWRYQRGSRSLAENLKKQDGAGQQGQIGGVVGKEEEEEEEYDIPDEIEDVIEQFLNGLRDKDTIVRWSAAKGVGRITGRLPKELADEVLGSVLELFSLQETDGAWHGGCLALAELGRRGLLLPQRLSDVVPVVLKALVFDEKRGNFSVGAHVRDSACYVCWAFARAYESKEIIPYVDKIARALVIVSIFDREVNVRRASSAAFQENVGRQGTLPHGIDILTTCDYFAVGNRTHCYLELSIYVAQFKEYTQALIDHLVEAKINHWDSAIRELSAKALHNLTTKAPDYIAKTVLPSLIPMATCLDLHMRHGAILAAAEITHALSILAAEQGRSLSEYISPEVISGLQGIAKKLHEAKLFRGLGGELMRKAVCTLVNKVSLSKLPYHNDPILDLWQEVLDDCLHHVEKDVQSAATSAIPAFFTEYYRQEDGSVKADKQVQVIENYLKVLRSNNEASRMGYCQVLGVLPQFMVSGKLRMILVGLIQVTQFDDKSEEKFAEARRDALNAITGIINTVGVEIKGDPSRVLCVDNVGQVYDAFFTAMKDYTMDSRGDVGAWVREASMIGLHSVTSLIARTAVDLITPQISERVFTLLVQQACEKIDRTRAHAGAMFAKLLHHRPLVPHVPNREQLEKIFPENGIDSINWAAPADTFGKFTQLLEFPTYAYSVLLGLTVSVGGLTESLVKYSCASLHTYLRFACKDIEQLTSCANILTQIFSDYLKVDRVSIPMLKMLDQLLSKGCFEILTHDESHTFPPKVLELVKQEINKSGDPHKLMASADVFCGLLQFSGEVRKKSLVNLSIFLCHKFPRVRKTTANKLYEALMTYDDVAPPENLDEIITILSETNWDEELTTLRLIRNNLCDLLQIPKPVLRIPTE</sequence>
<feature type="repeat" description="HEAT" evidence="4">
    <location>
        <begin position="358"/>
        <end position="395"/>
    </location>
</feature>
<name>A0ABD3WRL7_SINWO</name>
<dbReference type="AlphaFoldDB" id="A0ABD3WRL7"/>
<evidence type="ECO:0000259" key="5">
    <source>
        <dbReference type="Pfam" id="PF12612"/>
    </source>
</evidence>
<dbReference type="Gene3D" id="1.25.10.10">
    <property type="entry name" value="Leucine-rich Repeat Variant"/>
    <property type="match status" value="2"/>
</dbReference>
<dbReference type="Pfam" id="PF23579">
    <property type="entry name" value="ARM_TBCD"/>
    <property type="match status" value="1"/>
</dbReference>
<organism evidence="7 8">
    <name type="scientific">Sinanodonta woodiana</name>
    <name type="common">Chinese pond mussel</name>
    <name type="synonym">Anodonta woodiana</name>
    <dbReference type="NCBI Taxonomy" id="1069815"/>
    <lineage>
        <taxon>Eukaryota</taxon>
        <taxon>Metazoa</taxon>
        <taxon>Spiralia</taxon>
        <taxon>Lophotrochozoa</taxon>
        <taxon>Mollusca</taxon>
        <taxon>Bivalvia</taxon>
        <taxon>Autobranchia</taxon>
        <taxon>Heteroconchia</taxon>
        <taxon>Palaeoheterodonta</taxon>
        <taxon>Unionida</taxon>
        <taxon>Unionoidea</taxon>
        <taxon>Unionidae</taxon>
        <taxon>Unioninae</taxon>
        <taxon>Sinanodonta</taxon>
    </lineage>
</organism>
<evidence type="ECO:0000256" key="4">
    <source>
        <dbReference type="PROSITE-ProRule" id="PRU00103"/>
    </source>
</evidence>
<dbReference type="InterPro" id="IPR021133">
    <property type="entry name" value="HEAT_type_2"/>
</dbReference>
<dbReference type="InterPro" id="IPR016024">
    <property type="entry name" value="ARM-type_fold"/>
</dbReference>
<evidence type="ECO:0000256" key="3">
    <source>
        <dbReference type="ARBA" id="ARBA00023186"/>
    </source>
</evidence>
<keyword evidence="8" id="KW-1185">Reference proteome</keyword>
<dbReference type="SUPFAM" id="SSF48371">
    <property type="entry name" value="ARM repeat"/>
    <property type="match status" value="3"/>
</dbReference>
<proteinExistence type="inferred from homology"/>
<protein>
    <recommendedName>
        <fullName evidence="2">Tubulin-specific chaperone D</fullName>
    </recommendedName>
</protein>
<dbReference type="Pfam" id="PF25767">
    <property type="entry name" value="ARM_TBCD_2nd"/>
    <property type="match status" value="1"/>
</dbReference>
<evidence type="ECO:0000256" key="1">
    <source>
        <dbReference type="ARBA" id="ARBA00006853"/>
    </source>
</evidence>
<comment type="caution">
    <text evidence="7">The sequence shown here is derived from an EMBL/GenBank/DDBJ whole genome shotgun (WGS) entry which is preliminary data.</text>
</comment>
<evidence type="ECO:0000256" key="2">
    <source>
        <dbReference type="ARBA" id="ARBA00015003"/>
    </source>
</evidence>
<keyword evidence="3" id="KW-0143">Chaperone</keyword>
<accession>A0ABD3WRL7</accession>
<dbReference type="PANTHER" id="PTHR12658:SF0">
    <property type="entry name" value="TUBULIN-SPECIFIC CHAPERONE D"/>
    <property type="match status" value="1"/>
</dbReference>
<dbReference type="Proteomes" id="UP001634394">
    <property type="component" value="Unassembled WGS sequence"/>
</dbReference>
<gene>
    <name evidence="7" type="ORF">ACJMK2_034437</name>
</gene>
<dbReference type="PROSITE" id="PS50077">
    <property type="entry name" value="HEAT_REPEAT"/>
    <property type="match status" value="1"/>
</dbReference>
<evidence type="ECO:0000259" key="6">
    <source>
        <dbReference type="Pfam" id="PF25767"/>
    </source>
</evidence>
<dbReference type="InterPro" id="IPR033162">
    <property type="entry name" value="TBCD"/>
</dbReference>
<feature type="domain" description="Tubulin-folding cofactor D ARM repeats" evidence="6">
    <location>
        <begin position="286"/>
        <end position="525"/>
    </location>
</feature>
<evidence type="ECO:0000313" key="7">
    <source>
        <dbReference type="EMBL" id="KAL3876617.1"/>
    </source>
</evidence>
<dbReference type="InterPro" id="IPR058033">
    <property type="entry name" value="ARM_TBCD_2nd"/>
</dbReference>
<feature type="domain" description="Tubulin-folding cofactor D C-terminal" evidence="5">
    <location>
        <begin position="893"/>
        <end position="1078"/>
    </location>
</feature>
<dbReference type="PANTHER" id="PTHR12658">
    <property type="entry name" value="BETA-TUBULIN COFACTOR D"/>
    <property type="match status" value="1"/>
</dbReference>